<evidence type="ECO:0000313" key="3">
    <source>
        <dbReference type="EMBL" id="ADH64623.1"/>
    </source>
</evidence>
<dbReference type="HOGENOM" id="CLU_1080996_0_0_0"/>
<dbReference type="EMBL" id="CP002042">
    <property type="protein sequence ID" value="ADH64623.1"/>
    <property type="molecule type" value="Genomic_DNA"/>
</dbReference>
<keyword evidence="1" id="KW-0732">Signal</keyword>
<organism evidence="3 4">
    <name type="scientific">Allomeiothermus silvanus (strain ATCC 700542 / DSM 9946 / NBRC 106475 / NCIMB 13440 / VI-R2)</name>
    <name type="common">Thermus silvanus</name>
    <dbReference type="NCBI Taxonomy" id="526227"/>
    <lineage>
        <taxon>Bacteria</taxon>
        <taxon>Thermotogati</taxon>
        <taxon>Deinococcota</taxon>
        <taxon>Deinococci</taxon>
        <taxon>Thermales</taxon>
        <taxon>Thermaceae</taxon>
        <taxon>Allomeiothermus</taxon>
    </lineage>
</organism>
<dbReference type="RefSeq" id="WP_013159158.1">
    <property type="nucleotide sequence ID" value="NC_014212.1"/>
</dbReference>
<dbReference type="Pfam" id="PF07883">
    <property type="entry name" value="Cupin_2"/>
    <property type="match status" value="2"/>
</dbReference>
<feature type="domain" description="Cupin type-2" evidence="2">
    <location>
        <begin position="184"/>
        <end position="236"/>
    </location>
</feature>
<dbReference type="SUPFAM" id="SSF51182">
    <property type="entry name" value="RmlC-like cupins"/>
    <property type="match status" value="2"/>
</dbReference>
<name>D7BCC6_ALLS1</name>
<gene>
    <name evidence="3" type="ordered locus">Mesil_2778</name>
</gene>
<dbReference type="InterPro" id="IPR014710">
    <property type="entry name" value="RmlC-like_jellyroll"/>
</dbReference>
<reference evidence="3 4" key="1">
    <citation type="journal article" date="2010" name="Stand. Genomic Sci.">
        <title>Complete genome sequence of Meiothermus silvanus type strain (VI-R2).</title>
        <authorList>
            <person name="Sikorski J."/>
            <person name="Tindall B.J."/>
            <person name="Lowry S."/>
            <person name="Lucas S."/>
            <person name="Nolan M."/>
            <person name="Copeland A."/>
            <person name="Glavina Del Rio T."/>
            <person name="Tice H."/>
            <person name="Cheng J.F."/>
            <person name="Han C."/>
            <person name="Pitluck S."/>
            <person name="Liolios K."/>
            <person name="Ivanova N."/>
            <person name="Mavromatis K."/>
            <person name="Mikhailova N."/>
            <person name="Pati A."/>
            <person name="Goodwin L."/>
            <person name="Chen A."/>
            <person name="Palaniappan K."/>
            <person name="Land M."/>
            <person name="Hauser L."/>
            <person name="Chang Y.J."/>
            <person name="Jeffries C.D."/>
            <person name="Rohde M."/>
            <person name="Goker M."/>
            <person name="Woyke T."/>
            <person name="Bristow J."/>
            <person name="Eisen J.A."/>
            <person name="Markowitz V."/>
            <person name="Hugenholtz P."/>
            <person name="Kyrpides N.C."/>
            <person name="Klenk H.P."/>
            <person name="Lapidus A."/>
        </authorList>
    </citation>
    <scope>NUCLEOTIDE SEQUENCE [LARGE SCALE GENOMIC DNA]</scope>
    <source>
        <strain evidence="4">ATCC 700542 / DSM 9946 / VI-R2</strain>
    </source>
</reference>
<dbReference type="eggNOG" id="COG0662">
    <property type="taxonomic scope" value="Bacteria"/>
</dbReference>
<dbReference type="AlphaFoldDB" id="D7BCC6"/>
<dbReference type="Proteomes" id="UP000001916">
    <property type="component" value="Chromosome"/>
</dbReference>
<dbReference type="STRING" id="526227.Mesil_2778"/>
<feature type="chain" id="PRO_5003093175" evidence="1">
    <location>
        <begin position="25"/>
        <end position="257"/>
    </location>
</feature>
<feature type="domain" description="Cupin type-2" evidence="2">
    <location>
        <begin position="71"/>
        <end position="120"/>
    </location>
</feature>
<dbReference type="KEGG" id="msv:Mesil_2778"/>
<evidence type="ECO:0000313" key="4">
    <source>
        <dbReference type="Proteomes" id="UP000001916"/>
    </source>
</evidence>
<proteinExistence type="predicted"/>
<dbReference type="PANTHER" id="PTHR36440:SF1">
    <property type="entry name" value="PUTATIVE (AFU_ORTHOLOGUE AFUA_8G07350)-RELATED"/>
    <property type="match status" value="1"/>
</dbReference>
<dbReference type="Gene3D" id="2.60.120.10">
    <property type="entry name" value="Jelly Rolls"/>
    <property type="match status" value="2"/>
</dbReference>
<evidence type="ECO:0000259" key="2">
    <source>
        <dbReference type="Pfam" id="PF07883"/>
    </source>
</evidence>
<dbReference type="InterPro" id="IPR053146">
    <property type="entry name" value="QDO-like"/>
</dbReference>
<dbReference type="InterPro" id="IPR011051">
    <property type="entry name" value="RmlC_Cupin_sf"/>
</dbReference>
<feature type="signal peptide" evidence="1">
    <location>
        <begin position="1"/>
        <end position="24"/>
    </location>
</feature>
<sequence length="257" mass="27421">MQRRQVLKLAGSTALLTAMGRVYALVPASGEGVFRHYPQDGTDLAVPQDKPFAAKGLGETPLGTTVLIRTRTEQPLHYHRERLEAVLVLKGQGRFVAGGKETPISPGQAILIPPMTAHAFMGELDLLSRFSPKLMGDVVFVQGGSGPNEGTPLLLSYKAPEVPQDRPFAASALANAPLGTVVAVATRSGQPWHYHKSKDEQIYVLGGQGIAQVELKRQKVGPGSVLLIPSGAIHQFQGSLQFLSVFGPALMGDVVFL</sequence>
<dbReference type="InterPro" id="IPR013096">
    <property type="entry name" value="Cupin_2"/>
</dbReference>
<accession>D7BCC6</accession>
<keyword evidence="4" id="KW-1185">Reference proteome</keyword>
<dbReference type="PANTHER" id="PTHR36440">
    <property type="entry name" value="PUTATIVE (AFU_ORTHOLOGUE AFUA_8G07350)-RELATED"/>
    <property type="match status" value="1"/>
</dbReference>
<dbReference type="OrthoDB" id="1177356at2"/>
<evidence type="ECO:0000256" key="1">
    <source>
        <dbReference type="SAM" id="SignalP"/>
    </source>
</evidence>
<protein>
    <submittedName>
        <fullName evidence="3">Cupin 2 conserved barrel domain protein</fullName>
    </submittedName>
</protein>